<keyword evidence="4" id="KW-0812">Transmembrane</keyword>
<keyword evidence="5 10" id="KW-0479">Metal-binding</keyword>
<keyword evidence="14" id="KW-1185">Reference proteome</keyword>
<dbReference type="GO" id="GO:0005506">
    <property type="term" value="F:iron ion binding"/>
    <property type="evidence" value="ECO:0007669"/>
    <property type="project" value="InterPro"/>
</dbReference>
<dbReference type="InterPro" id="IPR001128">
    <property type="entry name" value="Cyt_P450"/>
</dbReference>
<evidence type="ECO:0000256" key="4">
    <source>
        <dbReference type="ARBA" id="ARBA00022692"/>
    </source>
</evidence>
<dbReference type="GO" id="GO:0016125">
    <property type="term" value="P:sterol metabolic process"/>
    <property type="evidence" value="ECO:0007669"/>
    <property type="project" value="TreeGrafter"/>
</dbReference>
<dbReference type="PRINTS" id="PR00385">
    <property type="entry name" value="P450"/>
</dbReference>
<dbReference type="STRING" id="542762.A0A4S4F2R8"/>
<evidence type="ECO:0000256" key="7">
    <source>
        <dbReference type="ARBA" id="ARBA00023002"/>
    </source>
</evidence>
<evidence type="ECO:0000256" key="8">
    <source>
        <dbReference type="ARBA" id="ARBA00023004"/>
    </source>
</evidence>
<dbReference type="GO" id="GO:0004497">
    <property type="term" value="F:monooxygenase activity"/>
    <property type="evidence" value="ECO:0007669"/>
    <property type="project" value="UniProtKB-KW"/>
</dbReference>
<keyword evidence="10 11" id="KW-0349">Heme</keyword>
<gene>
    <name evidence="13" type="ORF">TEA_025392</name>
</gene>
<evidence type="ECO:0000256" key="6">
    <source>
        <dbReference type="ARBA" id="ARBA00022989"/>
    </source>
</evidence>
<dbReference type="Pfam" id="PF00067">
    <property type="entry name" value="p450"/>
    <property type="match status" value="1"/>
</dbReference>
<comment type="caution">
    <text evidence="13">The sequence shown here is derived from an EMBL/GenBank/DDBJ whole genome shotgun (WGS) entry which is preliminary data.</text>
</comment>
<reference evidence="13 14" key="1">
    <citation type="journal article" date="2018" name="Proc. Natl. Acad. Sci. U.S.A.">
        <title>Draft genome sequence of Camellia sinensis var. sinensis provides insights into the evolution of the tea genome and tea quality.</title>
        <authorList>
            <person name="Wei C."/>
            <person name="Yang H."/>
            <person name="Wang S."/>
            <person name="Zhao J."/>
            <person name="Liu C."/>
            <person name="Gao L."/>
            <person name="Xia E."/>
            <person name="Lu Y."/>
            <person name="Tai Y."/>
            <person name="She G."/>
            <person name="Sun J."/>
            <person name="Cao H."/>
            <person name="Tong W."/>
            <person name="Gao Q."/>
            <person name="Li Y."/>
            <person name="Deng W."/>
            <person name="Jiang X."/>
            <person name="Wang W."/>
            <person name="Chen Q."/>
            <person name="Zhang S."/>
            <person name="Li H."/>
            <person name="Wu J."/>
            <person name="Wang P."/>
            <person name="Li P."/>
            <person name="Shi C."/>
            <person name="Zheng F."/>
            <person name="Jian J."/>
            <person name="Huang B."/>
            <person name="Shan D."/>
            <person name="Shi M."/>
            <person name="Fang C."/>
            <person name="Yue Y."/>
            <person name="Li F."/>
            <person name="Li D."/>
            <person name="Wei S."/>
            <person name="Han B."/>
            <person name="Jiang C."/>
            <person name="Yin Y."/>
            <person name="Xia T."/>
            <person name="Zhang Z."/>
            <person name="Bennetzen J.L."/>
            <person name="Zhao S."/>
            <person name="Wan X."/>
        </authorList>
    </citation>
    <scope>NUCLEOTIDE SEQUENCE [LARGE SCALE GENOMIC DNA]</scope>
    <source>
        <strain evidence="14">cv. Shuchazao</strain>
        <tissue evidence="13">Leaf</tissue>
    </source>
</reference>
<dbReference type="InterPro" id="IPR036396">
    <property type="entry name" value="Cyt_P450_sf"/>
</dbReference>
<evidence type="ECO:0000256" key="11">
    <source>
        <dbReference type="RuleBase" id="RU000461"/>
    </source>
</evidence>
<dbReference type="Proteomes" id="UP000306102">
    <property type="component" value="Unassembled WGS sequence"/>
</dbReference>
<dbReference type="EMBL" id="SDRB02000140">
    <property type="protein sequence ID" value="THG23801.1"/>
    <property type="molecule type" value="Genomic_DNA"/>
</dbReference>
<comment type="similarity">
    <text evidence="3 11">Belongs to the cytochrome P450 family.</text>
</comment>
<evidence type="ECO:0000313" key="14">
    <source>
        <dbReference type="Proteomes" id="UP000306102"/>
    </source>
</evidence>
<accession>A0A4S4F2R8</accession>
<keyword evidence="8 10" id="KW-0408">Iron</keyword>
<feature type="chain" id="PRO_5020623256" description="Cytochrome P450" evidence="12">
    <location>
        <begin position="20"/>
        <end position="498"/>
    </location>
</feature>
<evidence type="ECO:0000256" key="2">
    <source>
        <dbReference type="ARBA" id="ARBA00004167"/>
    </source>
</evidence>
<comment type="subcellular location">
    <subcellularLocation>
        <location evidence="2">Membrane</location>
        <topology evidence="2">Single-pass membrane protein</topology>
    </subcellularLocation>
</comment>
<dbReference type="PANTHER" id="PTHR24286:SF53">
    <property type="entry name" value="BETA-AMYRIN 28-OXIDASE-LIKE"/>
    <property type="match status" value="1"/>
</dbReference>
<dbReference type="PANTHER" id="PTHR24286">
    <property type="entry name" value="CYTOCHROME P450 26"/>
    <property type="match status" value="1"/>
</dbReference>
<comment type="cofactor">
    <cofactor evidence="1 10">
        <name>heme</name>
        <dbReference type="ChEBI" id="CHEBI:30413"/>
    </cofactor>
</comment>
<organism evidence="13 14">
    <name type="scientific">Camellia sinensis var. sinensis</name>
    <name type="common">China tea</name>
    <dbReference type="NCBI Taxonomy" id="542762"/>
    <lineage>
        <taxon>Eukaryota</taxon>
        <taxon>Viridiplantae</taxon>
        <taxon>Streptophyta</taxon>
        <taxon>Embryophyta</taxon>
        <taxon>Tracheophyta</taxon>
        <taxon>Spermatophyta</taxon>
        <taxon>Magnoliopsida</taxon>
        <taxon>eudicotyledons</taxon>
        <taxon>Gunneridae</taxon>
        <taxon>Pentapetalae</taxon>
        <taxon>asterids</taxon>
        <taxon>Ericales</taxon>
        <taxon>Theaceae</taxon>
        <taxon>Camellia</taxon>
    </lineage>
</organism>
<evidence type="ECO:0000256" key="12">
    <source>
        <dbReference type="SAM" id="SignalP"/>
    </source>
</evidence>
<feature type="signal peptide" evidence="12">
    <location>
        <begin position="1"/>
        <end position="19"/>
    </location>
</feature>
<dbReference type="Gene3D" id="1.10.630.10">
    <property type="entry name" value="Cytochrome P450"/>
    <property type="match status" value="1"/>
</dbReference>
<dbReference type="InterPro" id="IPR002401">
    <property type="entry name" value="Cyt_P450_E_grp-I"/>
</dbReference>
<dbReference type="CDD" id="cd11043">
    <property type="entry name" value="CYP90-like"/>
    <property type="match status" value="1"/>
</dbReference>
<keyword evidence="9" id="KW-0472">Membrane</keyword>
<name>A0A4S4F2R8_CAMSN</name>
<proteinExistence type="inferred from homology"/>
<dbReference type="GO" id="GO:0020037">
    <property type="term" value="F:heme binding"/>
    <property type="evidence" value="ECO:0007669"/>
    <property type="project" value="InterPro"/>
</dbReference>
<keyword evidence="7 11" id="KW-0560">Oxidoreductase</keyword>
<dbReference type="SUPFAM" id="SSF48264">
    <property type="entry name" value="Cytochrome P450"/>
    <property type="match status" value="1"/>
</dbReference>
<evidence type="ECO:0008006" key="15">
    <source>
        <dbReference type="Google" id="ProtNLM"/>
    </source>
</evidence>
<keyword evidence="12" id="KW-0732">Signal</keyword>
<evidence type="ECO:0000256" key="10">
    <source>
        <dbReference type="PIRSR" id="PIRSR602401-1"/>
    </source>
</evidence>
<evidence type="ECO:0000313" key="13">
    <source>
        <dbReference type="EMBL" id="THG23801.1"/>
    </source>
</evidence>
<dbReference type="InterPro" id="IPR017972">
    <property type="entry name" value="Cyt_P450_CS"/>
</dbReference>
<feature type="binding site" description="axial binding residue" evidence="10">
    <location>
        <position position="445"/>
    </location>
    <ligand>
        <name>heme</name>
        <dbReference type="ChEBI" id="CHEBI:30413"/>
    </ligand>
    <ligandPart>
        <name>Fe</name>
        <dbReference type="ChEBI" id="CHEBI:18248"/>
    </ligandPart>
</feature>
<evidence type="ECO:0000256" key="9">
    <source>
        <dbReference type="ARBA" id="ARBA00023136"/>
    </source>
</evidence>
<keyword evidence="6" id="KW-1133">Transmembrane helix</keyword>
<dbReference type="PRINTS" id="PR00463">
    <property type="entry name" value="EP450I"/>
</dbReference>
<evidence type="ECO:0000256" key="3">
    <source>
        <dbReference type="ARBA" id="ARBA00010617"/>
    </source>
</evidence>
<sequence length="498" mass="56783">MDLLLPFILSILLLSTSLALSLIFSFFTNKQHKCTQNLPPGKTGWPVIGETLDLILSGLKGHPERFLQERMRQHSSTIFRTSLFGSKKMVFFCGPSANKFLFSNEIKHVATWWPRSFNKVFLSATPADPSHTPDMIIMEESKRFRHLILGFLKLEALQNYIEIMDSVAKRHIEEEWAPKIDNLVVAQQAKLYTFELACRILLRVTDPSKVAQFEDRFGNVLAGVMSLPLDFPGTALNRAIKNADFIRQDIVAIIKKRKMSLDEQQQNNNKDSSTTRDLLAHLLHTADENGKFMNEVEIADKIIGLLIAGYDTASSTLTFILKYLAEYPHAYHEVFKEQMEIAKSKEPGQMLNWVDIQKIKYSWNVACEAMRLAPPSQIGFKEALTDFSFAGFTIPKGWKACWSVHSTHKNPAYFPNPEKFDPRRFEGNGPAPYTFVPFGGGPRMCPGKEYARLEILVFMHNLVTKFKWSKLIPNEKVVYKPNPIPESGLPIRLHPHKI</sequence>
<evidence type="ECO:0000256" key="1">
    <source>
        <dbReference type="ARBA" id="ARBA00001971"/>
    </source>
</evidence>
<dbReference type="PROSITE" id="PS00086">
    <property type="entry name" value="CYTOCHROME_P450"/>
    <property type="match status" value="1"/>
</dbReference>
<keyword evidence="11" id="KW-0503">Monooxygenase</keyword>
<dbReference type="GO" id="GO:0016705">
    <property type="term" value="F:oxidoreductase activity, acting on paired donors, with incorporation or reduction of molecular oxygen"/>
    <property type="evidence" value="ECO:0007669"/>
    <property type="project" value="InterPro"/>
</dbReference>
<dbReference type="AlphaFoldDB" id="A0A4S4F2R8"/>
<protein>
    <recommendedName>
        <fullName evidence="15">Cytochrome P450</fullName>
    </recommendedName>
</protein>
<dbReference type="GO" id="GO:0016020">
    <property type="term" value="C:membrane"/>
    <property type="evidence" value="ECO:0007669"/>
    <property type="project" value="UniProtKB-SubCell"/>
</dbReference>
<evidence type="ECO:0000256" key="5">
    <source>
        <dbReference type="ARBA" id="ARBA00022723"/>
    </source>
</evidence>
<dbReference type="FunFam" id="1.10.630.10:FF:000022">
    <property type="entry name" value="Taxadiene 5-alpha hydroxylase"/>
    <property type="match status" value="1"/>
</dbReference>